<keyword evidence="3 7" id="KW-1133">Transmembrane helix</keyword>
<evidence type="ECO:0000256" key="6">
    <source>
        <dbReference type="ARBA" id="ARBA00023180"/>
    </source>
</evidence>
<protein>
    <recommendedName>
        <fullName evidence="9">G-protein coupled receptors family 3 profile domain-containing protein</fullName>
    </recommendedName>
</protein>
<dbReference type="STRING" id="42156.A0A3P6T0C7"/>
<evidence type="ECO:0000256" key="7">
    <source>
        <dbReference type="SAM" id="Phobius"/>
    </source>
</evidence>
<evidence type="ECO:0000256" key="5">
    <source>
        <dbReference type="ARBA" id="ARBA00023170"/>
    </source>
</evidence>
<feature type="transmembrane region" description="Helical" evidence="7">
    <location>
        <begin position="1213"/>
        <end position="1232"/>
    </location>
</feature>
<keyword evidence="6" id="KW-0325">Glycoprotein</keyword>
<evidence type="ECO:0000256" key="8">
    <source>
        <dbReference type="SAM" id="SignalP"/>
    </source>
</evidence>
<evidence type="ECO:0000256" key="2">
    <source>
        <dbReference type="ARBA" id="ARBA00022692"/>
    </source>
</evidence>
<dbReference type="PROSITE" id="PS50259">
    <property type="entry name" value="G_PROTEIN_RECEP_F3_4"/>
    <property type="match status" value="1"/>
</dbReference>
<organism evidence="10 11">
    <name type="scientific">Litomosoides sigmodontis</name>
    <name type="common">Filarial nematode worm</name>
    <dbReference type="NCBI Taxonomy" id="42156"/>
    <lineage>
        <taxon>Eukaryota</taxon>
        <taxon>Metazoa</taxon>
        <taxon>Ecdysozoa</taxon>
        <taxon>Nematoda</taxon>
        <taxon>Chromadorea</taxon>
        <taxon>Rhabditida</taxon>
        <taxon>Spirurina</taxon>
        <taxon>Spiruromorpha</taxon>
        <taxon>Filarioidea</taxon>
        <taxon>Onchocercidae</taxon>
        <taxon>Litomosoides</taxon>
    </lineage>
</organism>
<feature type="transmembrane region" description="Helical" evidence="7">
    <location>
        <begin position="1035"/>
        <end position="1055"/>
    </location>
</feature>
<dbReference type="GO" id="GO:0004930">
    <property type="term" value="F:G protein-coupled receptor activity"/>
    <property type="evidence" value="ECO:0007669"/>
    <property type="project" value="InterPro"/>
</dbReference>
<dbReference type="FunFam" id="3.40.50.2300:FF:000489">
    <property type="entry name" value="Protein CBG01593"/>
    <property type="match status" value="1"/>
</dbReference>
<name>A0A3P6T0C7_LITSI</name>
<feature type="transmembrane region" description="Helical" evidence="7">
    <location>
        <begin position="1185"/>
        <end position="1207"/>
    </location>
</feature>
<keyword evidence="4 7" id="KW-0472">Membrane</keyword>
<evidence type="ECO:0000313" key="11">
    <source>
        <dbReference type="Proteomes" id="UP000277928"/>
    </source>
</evidence>
<dbReference type="CDD" id="cd13953">
    <property type="entry name" value="7tm_classC_mGluR-like"/>
    <property type="match status" value="1"/>
</dbReference>
<accession>A0A3P6T0C7</accession>
<dbReference type="InterPro" id="IPR017978">
    <property type="entry name" value="GPCR_3_C"/>
</dbReference>
<comment type="subcellular location">
    <subcellularLocation>
        <location evidence="1">Membrane</location>
        <topology evidence="1">Multi-pass membrane protein</topology>
    </subcellularLocation>
</comment>
<reference evidence="10 11" key="1">
    <citation type="submission" date="2018-08" db="EMBL/GenBank/DDBJ databases">
        <authorList>
            <person name="Laetsch R D."/>
            <person name="Stevens L."/>
            <person name="Kumar S."/>
            <person name="Blaxter L. M."/>
        </authorList>
    </citation>
    <scope>NUCLEOTIDE SEQUENCE [LARGE SCALE GENOMIC DNA]</scope>
</reference>
<dbReference type="Pfam" id="PF01094">
    <property type="entry name" value="ANF_receptor"/>
    <property type="match status" value="2"/>
</dbReference>
<dbReference type="InterPro" id="IPR000337">
    <property type="entry name" value="GPCR_3"/>
</dbReference>
<dbReference type="Gene3D" id="3.40.50.2300">
    <property type="match status" value="3"/>
</dbReference>
<evidence type="ECO:0000259" key="9">
    <source>
        <dbReference type="PROSITE" id="PS50259"/>
    </source>
</evidence>
<evidence type="ECO:0000313" key="10">
    <source>
        <dbReference type="EMBL" id="VDK81402.1"/>
    </source>
</evidence>
<feature type="transmembrane region" description="Helical" evidence="7">
    <location>
        <begin position="999"/>
        <end position="1023"/>
    </location>
</feature>
<feature type="transmembrane region" description="Helical" evidence="7">
    <location>
        <begin position="1152"/>
        <end position="1173"/>
    </location>
</feature>
<evidence type="ECO:0000256" key="4">
    <source>
        <dbReference type="ARBA" id="ARBA00023136"/>
    </source>
</evidence>
<dbReference type="OrthoDB" id="9880600at2759"/>
<dbReference type="InterPro" id="IPR028082">
    <property type="entry name" value="Peripla_BP_I"/>
</dbReference>
<evidence type="ECO:0000256" key="3">
    <source>
        <dbReference type="ARBA" id="ARBA00022989"/>
    </source>
</evidence>
<feature type="transmembrane region" description="Helical" evidence="7">
    <location>
        <begin position="1067"/>
        <end position="1083"/>
    </location>
</feature>
<dbReference type="GO" id="GO:0016020">
    <property type="term" value="C:membrane"/>
    <property type="evidence" value="ECO:0007669"/>
    <property type="project" value="UniProtKB-SubCell"/>
</dbReference>
<evidence type="ECO:0000256" key="1">
    <source>
        <dbReference type="ARBA" id="ARBA00004141"/>
    </source>
</evidence>
<keyword evidence="11" id="KW-1185">Reference proteome</keyword>
<feature type="signal peptide" evidence="8">
    <location>
        <begin position="1"/>
        <end position="22"/>
    </location>
</feature>
<keyword evidence="8" id="KW-0732">Signal</keyword>
<dbReference type="SUPFAM" id="SSF53822">
    <property type="entry name" value="Periplasmic binding protein-like I"/>
    <property type="match status" value="2"/>
</dbReference>
<dbReference type="PANTHER" id="PTHR24060">
    <property type="entry name" value="METABOTROPIC GLUTAMATE RECEPTOR"/>
    <property type="match status" value="1"/>
</dbReference>
<keyword evidence="5" id="KW-0675">Receptor</keyword>
<dbReference type="Proteomes" id="UP000277928">
    <property type="component" value="Unassembled WGS sequence"/>
</dbReference>
<gene>
    <name evidence="10" type="ORF">NLS_LOCUS5280</name>
</gene>
<dbReference type="PRINTS" id="PR00248">
    <property type="entry name" value="GPCRMGR"/>
</dbReference>
<proteinExistence type="predicted"/>
<feature type="chain" id="PRO_5017923230" description="G-protein coupled receptors family 3 profile domain-containing protein" evidence="8">
    <location>
        <begin position="23"/>
        <end position="1383"/>
    </location>
</feature>
<dbReference type="EMBL" id="UYRX01000387">
    <property type="protein sequence ID" value="VDK81402.1"/>
    <property type="molecule type" value="Genomic_DNA"/>
</dbReference>
<dbReference type="OMA" id="THWNQNS"/>
<dbReference type="InterPro" id="IPR001828">
    <property type="entry name" value="ANF_lig-bd_rcpt"/>
</dbReference>
<feature type="domain" description="G-protein coupled receptors family 3 profile" evidence="9">
    <location>
        <begin position="1029"/>
        <end position="1240"/>
    </location>
</feature>
<keyword evidence="2 7" id="KW-0812">Transmembrane</keyword>
<sequence>MKGINILLEVVTIILFVNCLISAPSCSVYDPFRIQPDDNKYQIGAAFPLHEEDCVKLRAEAVQDIVAVQWALTHWNQNSKTNNLKTSFYVGDTCSKPKEAISQTLKFLNSLGFYESDECRSRNHDFFRLLGLLLPKDTASARAVASVLQTTPLPLLAYNYAVADELTQMSVPNFATTAPTLTVFIDAFTRLMKYLNSNLVAIVRSAEEDKLIGRLISKLQQKNIFISELIYPETPNFEQIIRDSDSQIILTLLPRKEIRKLLDGKNFDTDKTWIAIELDTSKQQSEREPSEFALNSGVQMCNCNISNVNSDNICSKIDIQTMELNYKQTTTAEAIIKAVYAFTAVAARLEKKPVALALCAKPSPECTKLIMTELESLNYEFNANDPAELVGTNLHFYRESNSTLMASGIVIEGIEMIDNEELGAMEIKIMEYETGIEPRFAMTTRESKKVHSSCAPYRPYCGHCAYTVKVNQGRFHLPNPQPHDLYIIGLFDFHGGRTCQSYRNSDISLPLAFLFTLATFSQRHPQISALRNLDIGTVLVDSCSSGRKAVETVILAENHCLTIEQGGQNVTIVPGTVFGYASALSGRVARVLKGLFVSGDSLLVSLDADHDTAFDTVSAVPSRKKEVLALVKLLKTFSWQYISIVVSDQDDSSLSAYQQFEKLAVENGICIAEVKAVDGEEVDPTTSANVTVLFTSASDAATYFTAKLRRESFYPHVHIVSGDAHDFYLHDPSNVARFVGTLSLQPKDVIYDEFRTWLENVTPLSLPEKWYWEYVENRWQCALSETNRNIYEGKMCTGDELLDLPSLGRMTKSGYFIRGLERLLFVLGTVYNRLCPEQVSVCDEFYMNGREQISKMLKKAQIEHDFVIYEFVPVLQCRRTHRNHSNSKPSGSYAYQNIGNYSDKSGFKFSAQHKKYFSVLGHASDGTPHAKIVSRCSSPLCRCFPDMNSMRMPSSVIDEYAAFAGSYIRRVPKNDAFQQLQFPSIWYRLTSDEWHLKTWNYTLVAVITVMLTGAVGVLCLAVIKLYFRVIKGNQSLGLSLLVGVIILYITGYVFVFESTDTVCRLQIVLHPLGYTFCFGIMIAKATQLKNAESLGFSDASHISYWNYWLLLLFIMGVQIALSSKWLTEEFASVVVLNDGQPHLVCKYSSDEFLLSQTYVIILLLLALCLNSTNKNIKRNHKETKWLFIASLSCAVLWIIWIVVYIWIPPPYKDAVVVLELLSCASVLLGFIFGPKIYIMLSYEPVVVEFRPQNVTKDFVCNNDLFDKEERWERTSSPSNSLESRKSHAHSICGVVNCKNSPAFMSADYSDGDQIPIFHTVMRKKNQRLRRLHSADGQRSFGQIIRQTVTPSNMLFSGEKIGNRGEVDQRIDMPDPITRTEDNH</sequence>
<dbReference type="InterPro" id="IPR050726">
    <property type="entry name" value="mGluR"/>
</dbReference>
<dbReference type="Pfam" id="PF00003">
    <property type="entry name" value="7tm_3"/>
    <property type="match status" value="1"/>
</dbReference>
<feature type="transmembrane region" description="Helical" evidence="7">
    <location>
        <begin position="1104"/>
        <end position="1121"/>
    </location>
</feature>